<keyword evidence="4" id="KW-1185">Reference proteome</keyword>
<dbReference type="PANTHER" id="PTHR42850">
    <property type="entry name" value="METALLOPHOSPHOESTERASE"/>
    <property type="match status" value="1"/>
</dbReference>
<dbReference type="Pfam" id="PF00149">
    <property type="entry name" value="Metallophos"/>
    <property type="match status" value="1"/>
</dbReference>
<evidence type="ECO:0000313" key="4">
    <source>
        <dbReference type="Proteomes" id="UP000663814"/>
    </source>
</evidence>
<evidence type="ECO:0000256" key="1">
    <source>
        <dbReference type="ARBA" id="ARBA00006654"/>
    </source>
</evidence>
<dbReference type="EMBL" id="JAERPS020000001">
    <property type="protein sequence ID" value="MBZ9610832.1"/>
    <property type="molecule type" value="Genomic_DNA"/>
</dbReference>
<gene>
    <name evidence="3" type="ORF">I4W93_004420</name>
</gene>
<dbReference type="InterPro" id="IPR006146">
    <property type="entry name" value="5'-Nucleotdase_CS"/>
</dbReference>
<dbReference type="RefSeq" id="WP_205310588.1">
    <property type="nucleotide sequence ID" value="NZ_JAERPS020000001.1"/>
</dbReference>
<dbReference type="Gene3D" id="3.60.21.10">
    <property type="match status" value="1"/>
</dbReference>
<dbReference type="PROSITE" id="PS00786">
    <property type="entry name" value="5_NUCLEOTIDASE_2"/>
    <property type="match status" value="1"/>
</dbReference>
<dbReference type="Proteomes" id="UP000663814">
    <property type="component" value="Unassembled WGS sequence"/>
</dbReference>
<comment type="similarity">
    <text evidence="1">Belongs to the 5'-nucleotidase family.</text>
</comment>
<dbReference type="SUPFAM" id="SSF56300">
    <property type="entry name" value="Metallo-dependent phosphatases"/>
    <property type="match status" value="1"/>
</dbReference>
<protein>
    <submittedName>
        <fullName evidence="3">Metallophosphoesterase</fullName>
    </submittedName>
</protein>
<dbReference type="InterPro" id="IPR050126">
    <property type="entry name" value="Ap4A_hydrolase"/>
</dbReference>
<reference evidence="3 4" key="2">
    <citation type="submission" date="2021-08" db="EMBL/GenBank/DDBJ databases">
        <title>Rheinheimera aquimaris sp. nov., isolated from seawater of the East Sea in Korea.</title>
        <authorList>
            <person name="Kim K.H."/>
            <person name="Wenting R."/>
            <person name="Kim K.R."/>
            <person name="Jeon C.O."/>
        </authorList>
    </citation>
    <scope>NUCLEOTIDE SEQUENCE [LARGE SCALE GENOMIC DNA]</scope>
    <source>
        <strain evidence="3 4">MA-13</strain>
    </source>
</reference>
<organism evidence="3 4">
    <name type="scientific">Rheinheimera maricola</name>
    <dbReference type="NCBI Taxonomy" id="2793282"/>
    <lineage>
        <taxon>Bacteria</taxon>
        <taxon>Pseudomonadati</taxon>
        <taxon>Pseudomonadota</taxon>
        <taxon>Gammaproteobacteria</taxon>
        <taxon>Chromatiales</taxon>
        <taxon>Chromatiaceae</taxon>
        <taxon>Rheinheimera</taxon>
    </lineage>
</organism>
<proteinExistence type="inferred from homology"/>
<accession>A0ABS7X893</accession>
<dbReference type="PANTHER" id="PTHR42850:SF7">
    <property type="entry name" value="BIS(5'-NUCLEOSYL)-TETRAPHOSPHATASE PRPE [ASYMMETRICAL]"/>
    <property type="match status" value="1"/>
</dbReference>
<dbReference type="InterPro" id="IPR029052">
    <property type="entry name" value="Metallo-depent_PP-like"/>
</dbReference>
<feature type="domain" description="Calcineurin-like phosphoesterase" evidence="2">
    <location>
        <begin position="4"/>
        <end position="105"/>
    </location>
</feature>
<dbReference type="InterPro" id="IPR004843">
    <property type="entry name" value="Calcineurin-like_PHP"/>
</dbReference>
<comment type="caution">
    <text evidence="3">The sequence shown here is derived from an EMBL/GenBank/DDBJ whole genome shotgun (WGS) entry which is preliminary data.</text>
</comment>
<reference evidence="3 4" key="1">
    <citation type="submission" date="2020-12" db="EMBL/GenBank/DDBJ databases">
        <authorList>
            <person name="Ruan W."/>
            <person name="Khan S.A."/>
            <person name="Jeon C.O."/>
        </authorList>
    </citation>
    <scope>NUCLEOTIDE SEQUENCE [LARGE SCALE GENOMIC DNA]</scope>
    <source>
        <strain evidence="3 4">MA-13</strain>
    </source>
</reference>
<evidence type="ECO:0000313" key="3">
    <source>
        <dbReference type="EMBL" id="MBZ9610832.1"/>
    </source>
</evidence>
<sequence length="273" mass="31244">MYDIVGDIHGYADELELLLAKLGYQKKNSIWQHSERTLISVGDLIDRGPQQKRAVDIIRAMTANGFAKTIMGNHEFNAVAYYVRDKNGEPLRAHTVKNRQQHLAFLNEAEAIPTWYHEAISWFKQLPVLLDLPELRVVHACWHPTSVEVLKDYCTDNFTLKPSYFKQANDSAHPLYHALEVLMKGWELSLPEGVSFNDKDGHKRDKIRTRWWLEQDGNYQDLAIGVPDVSILPNERVPSSQMPGYDNAKPLFIGHYWLHESAEAVSAHIACVD</sequence>
<name>A0ABS7X893_9GAMM</name>
<evidence type="ECO:0000259" key="2">
    <source>
        <dbReference type="Pfam" id="PF00149"/>
    </source>
</evidence>